<evidence type="ECO:0000313" key="4">
    <source>
        <dbReference type="Proteomes" id="UP000267798"/>
    </source>
</evidence>
<keyword evidence="2" id="KW-0812">Transmembrane</keyword>
<reference evidence="3 4" key="1">
    <citation type="submission" date="2018-09" db="EMBL/GenBank/DDBJ databases">
        <title>Paenibacillus aracenensis nov. sp. isolated from a cave in southern Spain.</title>
        <authorList>
            <person name="Jurado V."/>
            <person name="Gutierrez-Patricio S."/>
            <person name="Gonzalez-Pimentel J.L."/>
            <person name="Miller A.Z."/>
            <person name="Laiz L."/>
            <person name="Saiz-Jimenez C."/>
        </authorList>
    </citation>
    <scope>NUCLEOTIDE SEQUENCE [LARGE SCALE GENOMIC DNA]</scope>
    <source>
        <strain evidence="3 4">JCM 19203</strain>
    </source>
</reference>
<evidence type="ECO:0000256" key="1">
    <source>
        <dbReference type="SAM" id="MobiDB-lite"/>
    </source>
</evidence>
<proteinExistence type="predicted"/>
<feature type="compositionally biased region" description="Basic and acidic residues" evidence="1">
    <location>
        <begin position="71"/>
        <end position="105"/>
    </location>
</feature>
<feature type="region of interest" description="Disordered" evidence="1">
    <location>
        <begin position="30"/>
        <end position="140"/>
    </location>
</feature>
<name>A0A3A6PF38_9BACL</name>
<gene>
    <name evidence="3" type="ORF">D3P09_19650</name>
</gene>
<dbReference type="AlphaFoldDB" id="A0A3A6PF38"/>
<dbReference type="Proteomes" id="UP000267798">
    <property type="component" value="Unassembled WGS sequence"/>
</dbReference>
<sequence length="167" mass="18576">MDILEFLAKNFYFILIALFFVARLFSNSGKKGQPPGRMPDFSGEMTPNSAPERSPEPRPVPQQSRPAPQQERPETVYRSQMRMEPEADEFPGAHRIEESAGDRSRQSYGAAPHQARSRTAARGASDHAANAQIAGPGKGLAKDDLRKAFIWSEVLGPPKAKRPYRRS</sequence>
<dbReference type="OrthoDB" id="1798639at2"/>
<feature type="transmembrane region" description="Helical" evidence="2">
    <location>
        <begin position="6"/>
        <end position="25"/>
    </location>
</feature>
<dbReference type="EMBL" id="QXQB01000004">
    <property type="protein sequence ID" value="RJX38276.1"/>
    <property type="molecule type" value="Genomic_DNA"/>
</dbReference>
<evidence type="ECO:0000256" key="2">
    <source>
        <dbReference type="SAM" id="Phobius"/>
    </source>
</evidence>
<organism evidence="3 4">
    <name type="scientific">Paenibacillus pinisoli</name>
    <dbReference type="NCBI Taxonomy" id="1276110"/>
    <lineage>
        <taxon>Bacteria</taxon>
        <taxon>Bacillati</taxon>
        <taxon>Bacillota</taxon>
        <taxon>Bacilli</taxon>
        <taxon>Bacillales</taxon>
        <taxon>Paenibacillaceae</taxon>
        <taxon>Paenibacillus</taxon>
    </lineage>
</organism>
<accession>A0A3A6PF38</accession>
<comment type="caution">
    <text evidence="3">The sequence shown here is derived from an EMBL/GenBank/DDBJ whole genome shotgun (WGS) entry which is preliminary data.</text>
</comment>
<dbReference type="RefSeq" id="WP_120113089.1">
    <property type="nucleotide sequence ID" value="NZ_QXQB01000004.1"/>
</dbReference>
<keyword evidence="2" id="KW-0472">Membrane</keyword>
<keyword evidence="4" id="KW-1185">Reference proteome</keyword>
<evidence type="ECO:0000313" key="3">
    <source>
        <dbReference type="EMBL" id="RJX38276.1"/>
    </source>
</evidence>
<keyword evidence="2" id="KW-1133">Transmembrane helix</keyword>
<protein>
    <submittedName>
        <fullName evidence="3">Uncharacterized protein</fullName>
    </submittedName>
</protein>